<reference evidence="2 3" key="1">
    <citation type="submission" date="2016-10" db="EMBL/GenBank/DDBJ databases">
        <authorList>
            <person name="de Groot N.N."/>
        </authorList>
    </citation>
    <scope>NUCLEOTIDE SEQUENCE [LARGE SCALE GENOMIC DNA]</scope>
    <source>
        <strain evidence="2 3">DSM 13760</strain>
    </source>
</reference>
<evidence type="ECO:0000256" key="1">
    <source>
        <dbReference type="SAM" id="Phobius"/>
    </source>
</evidence>
<evidence type="ECO:0000313" key="2">
    <source>
        <dbReference type="EMBL" id="SES09489.1"/>
    </source>
</evidence>
<accession>A0A1H9UJH5</accession>
<name>A0A1H9UJH5_9LACT</name>
<evidence type="ECO:0000313" key="3">
    <source>
        <dbReference type="Proteomes" id="UP000198948"/>
    </source>
</evidence>
<organism evidence="2 3">
    <name type="scientific">Isobaculum melis</name>
    <dbReference type="NCBI Taxonomy" id="142588"/>
    <lineage>
        <taxon>Bacteria</taxon>
        <taxon>Bacillati</taxon>
        <taxon>Bacillota</taxon>
        <taxon>Bacilli</taxon>
        <taxon>Lactobacillales</taxon>
        <taxon>Carnobacteriaceae</taxon>
        <taxon>Isobaculum</taxon>
    </lineage>
</organism>
<dbReference type="STRING" id="142588.SAMN04488559_13312"/>
<keyword evidence="1" id="KW-0472">Membrane</keyword>
<dbReference type="Proteomes" id="UP000198948">
    <property type="component" value="Unassembled WGS sequence"/>
</dbReference>
<keyword evidence="1" id="KW-0812">Transmembrane</keyword>
<gene>
    <name evidence="2" type="ORF">SAMN04488559_13312</name>
</gene>
<dbReference type="OrthoDB" id="2228633at2"/>
<keyword evidence="1" id="KW-1133">Transmembrane helix</keyword>
<protein>
    <submittedName>
        <fullName evidence="2">Uncharacterized protein</fullName>
    </submittedName>
</protein>
<keyword evidence="3" id="KW-1185">Reference proteome</keyword>
<dbReference type="AlphaFoldDB" id="A0A1H9UJH5"/>
<dbReference type="EMBL" id="FOHA01000033">
    <property type="protein sequence ID" value="SES09489.1"/>
    <property type="molecule type" value="Genomic_DNA"/>
</dbReference>
<feature type="transmembrane region" description="Helical" evidence="1">
    <location>
        <begin position="7"/>
        <end position="26"/>
    </location>
</feature>
<sequence length="332" mass="39019">MKKNNRIKIGVGIVLVVAIFIIGWQYRSKLNEEIEYTKPDWEYFKPNEVLDVKSFGENKQNVLIQVVGYINRDSGIVKRGRETVRTRYPFPVFSNKYLIQQNSKIQFEAKELPKSLAEYYELIIYKIEEEDLKEYKTIDLINKIKMYKKDWEPNSSGDIFREDGQEYIEVHIRNKKTGELKKVYLNIETENFIENITIDEASKEYQIGDMTNFHDIHKNSSLFTYKPSLNAVSFTKSDSEDLTQSHIVASYPELFSNLKKDLIVKGLIFEESDPDSILKLFVPEGENPYKGLILYGKNSIDHKDHDIHSMTDFIKWYDGFSEEEREKALENQ</sequence>
<dbReference type="RefSeq" id="WP_092654290.1">
    <property type="nucleotide sequence ID" value="NZ_FOHA01000033.1"/>
</dbReference>
<proteinExistence type="predicted"/>